<dbReference type="InterPro" id="IPR002942">
    <property type="entry name" value="S4_RNA-bd"/>
</dbReference>
<evidence type="ECO:0000313" key="4">
    <source>
        <dbReference type="EMBL" id="EPX87189.1"/>
    </source>
</evidence>
<feature type="domain" description="RNA-binding S4" evidence="3">
    <location>
        <begin position="16"/>
        <end position="81"/>
    </location>
</feature>
<dbReference type="PROSITE" id="PS50889">
    <property type="entry name" value="S4"/>
    <property type="match status" value="1"/>
</dbReference>
<dbReference type="Pfam" id="PF01479">
    <property type="entry name" value="S4"/>
    <property type="match status" value="1"/>
</dbReference>
<keyword evidence="4" id="KW-0346">Stress response</keyword>
<keyword evidence="5" id="KW-1185">Reference proteome</keyword>
<organism evidence="4 5">
    <name type="scientific">Rubellimicrobium thermophilum DSM 16684</name>
    <dbReference type="NCBI Taxonomy" id="1123069"/>
    <lineage>
        <taxon>Bacteria</taxon>
        <taxon>Pseudomonadati</taxon>
        <taxon>Pseudomonadota</taxon>
        <taxon>Alphaproteobacteria</taxon>
        <taxon>Rhodobacterales</taxon>
        <taxon>Roseobacteraceae</taxon>
        <taxon>Rubellimicrobium</taxon>
    </lineage>
</organism>
<name>S9SLD4_9RHOB</name>
<dbReference type="EMBL" id="AOLV01000009">
    <property type="protein sequence ID" value="EPX87189.1"/>
    <property type="molecule type" value="Genomic_DNA"/>
</dbReference>
<feature type="region of interest" description="Disordered" evidence="2">
    <location>
        <begin position="89"/>
        <end position="114"/>
    </location>
</feature>
<evidence type="ECO:0000256" key="1">
    <source>
        <dbReference type="PROSITE-ProRule" id="PRU00182"/>
    </source>
</evidence>
<dbReference type="OrthoDB" id="9797176at2"/>
<accession>S9SLD4</accession>
<dbReference type="CDD" id="cd00165">
    <property type="entry name" value="S4"/>
    <property type="match status" value="1"/>
</dbReference>
<dbReference type="GO" id="GO:0003723">
    <property type="term" value="F:RNA binding"/>
    <property type="evidence" value="ECO:0007669"/>
    <property type="project" value="UniProtKB-KW"/>
</dbReference>
<evidence type="ECO:0000256" key="2">
    <source>
        <dbReference type="SAM" id="MobiDB-lite"/>
    </source>
</evidence>
<dbReference type="RefSeq" id="WP_021096963.1">
    <property type="nucleotide sequence ID" value="NZ_KE557320.1"/>
</dbReference>
<evidence type="ECO:0000313" key="5">
    <source>
        <dbReference type="Proteomes" id="UP000015346"/>
    </source>
</evidence>
<dbReference type="Gene3D" id="3.10.290.10">
    <property type="entry name" value="RNA-binding S4 domain"/>
    <property type="match status" value="1"/>
</dbReference>
<dbReference type="SUPFAM" id="SSF55174">
    <property type="entry name" value="Alpha-L RNA-binding motif"/>
    <property type="match status" value="1"/>
</dbReference>
<protein>
    <submittedName>
        <fullName evidence="4">Heat shock protein Hsp15</fullName>
    </submittedName>
</protein>
<dbReference type="PATRIC" id="fig|1123069.3.peg.831"/>
<dbReference type="SMART" id="SM00363">
    <property type="entry name" value="S4"/>
    <property type="match status" value="1"/>
</dbReference>
<dbReference type="Proteomes" id="UP000015346">
    <property type="component" value="Unassembled WGS sequence"/>
</dbReference>
<dbReference type="AlphaFoldDB" id="S9SLD4"/>
<proteinExistence type="predicted"/>
<dbReference type="HOGENOM" id="CLU_101003_3_1_5"/>
<sequence>MKAPPRDEPGGSRPTIRLDKWLWQARFLRSRTMAAAFVQGGRLRVNGQVVDKPARAVAAGDVLTFALRGQVRVVRILDLGERRGPAAEAQGLYEDLAPPSLPADPSRDTPPALE</sequence>
<reference evidence="4 5" key="1">
    <citation type="journal article" date="2013" name="Stand. Genomic Sci.">
        <title>Genome sequence of the reddish-pigmented Rubellimicrobium thermophilum type strain (DSM 16684(T)), a member of the Roseobacter clade.</title>
        <authorList>
            <person name="Fiebig A."/>
            <person name="Riedel T."/>
            <person name="Gronow S."/>
            <person name="Petersen J."/>
            <person name="Klenk H.P."/>
            <person name="Goker M."/>
        </authorList>
    </citation>
    <scope>NUCLEOTIDE SEQUENCE [LARGE SCALE GENOMIC DNA]</scope>
    <source>
        <strain evidence="4 5">DSM 16684</strain>
    </source>
</reference>
<evidence type="ECO:0000259" key="3">
    <source>
        <dbReference type="SMART" id="SM00363"/>
    </source>
</evidence>
<dbReference type="STRING" id="1123069.ruthe_00860"/>
<keyword evidence="1" id="KW-0694">RNA-binding</keyword>
<gene>
    <name evidence="4" type="ORF">ruthe_00860</name>
</gene>
<dbReference type="InterPro" id="IPR036986">
    <property type="entry name" value="S4_RNA-bd_sf"/>
</dbReference>
<comment type="caution">
    <text evidence="4">The sequence shown here is derived from an EMBL/GenBank/DDBJ whole genome shotgun (WGS) entry which is preliminary data.</text>
</comment>